<protein>
    <recommendedName>
        <fullName evidence="1">DUF6884 domain-containing protein</fullName>
    </recommendedName>
</protein>
<sequence length="153" mass="17682">MVKRLCIIPCGSKKIWNIKPEAGPTEAKNVYMSNYHHYCQKYAAQFFEHWVILSAKYGFLLPNDLVHSNYDVSFNRKSGEVITVDQLKQQIIDKHLDDFEALVVLGGKEYRKVVEQTFGNSYIYQYPLSDCSGIGYMIQKLKNAVLEDVEISY</sequence>
<dbReference type="InterPro" id="IPR049251">
    <property type="entry name" value="DUF6884"/>
</dbReference>
<name>A0A5J5HNB7_9BACI</name>
<organism evidence="2 3">
    <name type="scientific">Niallia endozanthoxylica</name>
    <dbReference type="NCBI Taxonomy" id="2036016"/>
    <lineage>
        <taxon>Bacteria</taxon>
        <taxon>Bacillati</taxon>
        <taxon>Bacillota</taxon>
        <taxon>Bacilli</taxon>
        <taxon>Bacillales</taxon>
        <taxon>Bacillaceae</taxon>
        <taxon>Niallia</taxon>
    </lineage>
</organism>
<dbReference type="OrthoDB" id="2364857at2"/>
<dbReference type="Pfam" id="PF21818">
    <property type="entry name" value="DUF6884"/>
    <property type="match status" value="1"/>
</dbReference>
<dbReference type="AlphaFoldDB" id="A0A5J5HNB7"/>
<evidence type="ECO:0000313" key="2">
    <source>
        <dbReference type="EMBL" id="KAA9022942.1"/>
    </source>
</evidence>
<dbReference type="Proteomes" id="UP000326671">
    <property type="component" value="Unassembled WGS sequence"/>
</dbReference>
<evidence type="ECO:0000259" key="1">
    <source>
        <dbReference type="Pfam" id="PF21818"/>
    </source>
</evidence>
<reference evidence="2 3" key="1">
    <citation type="submission" date="2019-09" db="EMBL/GenBank/DDBJ databases">
        <title>Whole genome sequences of isolates from the Mars Exploration Rovers.</title>
        <authorList>
            <person name="Seuylemezian A."/>
            <person name="Vaishampayan P."/>
        </authorList>
    </citation>
    <scope>NUCLEOTIDE SEQUENCE [LARGE SCALE GENOMIC DNA]</scope>
    <source>
        <strain evidence="2 3">MER_TA_151</strain>
    </source>
</reference>
<gene>
    <name evidence="2" type="ORF">F4V44_14490</name>
</gene>
<keyword evidence="3" id="KW-1185">Reference proteome</keyword>
<dbReference type="EMBL" id="VYKL01000021">
    <property type="protein sequence ID" value="KAA9022942.1"/>
    <property type="molecule type" value="Genomic_DNA"/>
</dbReference>
<comment type="caution">
    <text evidence="2">The sequence shown here is derived from an EMBL/GenBank/DDBJ whole genome shotgun (WGS) entry which is preliminary data.</text>
</comment>
<evidence type="ECO:0000313" key="3">
    <source>
        <dbReference type="Proteomes" id="UP000326671"/>
    </source>
</evidence>
<proteinExistence type="predicted"/>
<dbReference type="RefSeq" id="WP_150440734.1">
    <property type="nucleotide sequence ID" value="NZ_VYKL01000021.1"/>
</dbReference>
<feature type="domain" description="DUF6884" evidence="1">
    <location>
        <begin position="21"/>
        <end position="141"/>
    </location>
</feature>
<accession>A0A5J5HNB7</accession>